<dbReference type="EMBL" id="JACHZG010000012">
    <property type="protein sequence ID" value="MBB3329064.1"/>
    <property type="molecule type" value="Genomic_DNA"/>
</dbReference>
<dbReference type="AlphaFoldDB" id="A0A7W5JZ80"/>
<feature type="transmembrane region" description="Helical" evidence="6">
    <location>
        <begin position="99"/>
        <end position="120"/>
    </location>
</feature>
<feature type="transmembrane region" description="Helical" evidence="6">
    <location>
        <begin position="432"/>
        <end position="453"/>
    </location>
</feature>
<gene>
    <name evidence="8" type="ORF">FHX39_004061</name>
</gene>
<feature type="transmembrane region" description="Helical" evidence="6">
    <location>
        <begin position="408"/>
        <end position="426"/>
    </location>
</feature>
<evidence type="ECO:0000256" key="2">
    <source>
        <dbReference type="ARBA" id="ARBA00022692"/>
    </source>
</evidence>
<feature type="transmembrane region" description="Helical" evidence="6">
    <location>
        <begin position="310"/>
        <end position="329"/>
    </location>
</feature>
<feature type="region of interest" description="Disordered" evidence="5">
    <location>
        <begin position="550"/>
        <end position="573"/>
    </location>
</feature>
<evidence type="ECO:0000259" key="7">
    <source>
        <dbReference type="Pfam" id="PF13515"/>
    </source>
</evidence>
<evidence type="ECO:0000313" key="8">
    <source>
        <dbReference type="EMBL" id="MBB3329064.1"/>
    </source>
</evidence>
<feature type="transmembrane region" description="Helical" evidence="6">
    <location>
        <begin position="76"/>
        <end position="93"/>
    </location>
</feature>
<dbReference type="InterPro" id="IPR049453">
    <property type="entry name" value="Memb_transporter_dom"/>
</dbReference>
<organism evidence="8 9">
    <name type="scientific">Microlunatus antarcticus</name>
    <dbReference type="NCBI Taxonomy" id="53388"/>
    <lineage>
        <taxon>Bacteria</taxon>
        <taxon>Bacillati</taxon>
        <taxon>Actinomycetota</taxon>
        <taxon>Actinomycetes</taxon>
        <taxon>Propionibacteriales</taxon>
        <taxon>Propionibacteriaceae</taxon>
        <taxon>Microlunatus</taxon>
    </lineage>
</organism>
<evidence type="ECO:0000256" key="3">
    <source>
        <dbReference type="ARBA" id="ARBA00022989"/>
    </source>
</evidence>
<dbReference type="GO" id="GO:0016020">
    <property type="term" value="C:membrane"/>
    <property type="evidence" value="ECO:0007669"/>
    <property type="project" value="UniProtKB-SubCell"/>
</dbReference>
<protein>
    <submittedName>
        <fullName evidence="8">Putative membrane protein YccC</fullName>
    </submittedName>
</protein>
<keyword evidence="4 6" id="KW-0472">Membrane</keyword>
<sequence length="609" mass="63712">MTPAPPRPEPRGLRAMFLLRRAPRTWHLALRTMLSIVVPASVGYATGHLSLGLLVAVGGFASLFGGGRPYAYRTRLLVLVSLGEALAVALGIWAEEVPWAGVLVVTLIAVVATWICNAFAVVPGAYQFALCCATGTALHAESADPVQSGLLVLAGGLFATLLQLTGALVDRHGPERQAVAHAADAVADFVDAVGGPGSDELQHAAALAMQQAWTVLVAEQPVASRSGRARPPEGLLRLREISRTLQLVLADALRRGTPDPGAAGRARQLGWQARRRRGPRQRGVLFALPLGRPHPGRVLLTALEPGSRSFLVLVRVAVASLVSGVLASALGLSHAYWAVATSVLVLATGFDQRRTVQRGLERSAGTVLGVGAVALVLRADPVGPVLVAVVAVVVYGAQLLVPRNYAAAAVLITCSALLMGVAGSTQDAGELLLARALDTLIGAGVALSVFALVSRKTPAAWLPDALAAALEAAADAVDQLTPDRVVSPAGLRARRDLERSVTRLRETSTNNLNGFPAQRDAAERLWPVVVAGERLAYRVLAEAYRLEESGGREGSAEGRARLTDAGPPPSEGLRRLATRIRHGGPATGLGDVPSFVSRDVGDLRRVLLV</sequence>
<dbReference type="Pfam" id="PF13515">
    <property type="entry name" value="FUSC_2"/>
    <property type="match status" value="1"/>
</dbReference>
<evidence type="ECO:0000256" key="5">
    <source>
        <dbReference type="SAM" id="MobiDB-lite"/>
    </source>
</evidence>
<name>A0A7W5JZ80_9ACTN</name>
<evidence type="ECO:0000256" key="4">
    <source>
        <dbReference type="ARBA" id="ARBA00023136"/>
    </source>
</evidence>
<keyword evidence="2 6" id="KW-0812">Transmembrane</keyword>
<reference evidence="8 9" key="1">
    <citation type="submission" date="2020-08" db="EMBL/GenBank/DDBJ databases">
        <title>Sequencing the genomes of 1000 actinobacteria strains.</title>
        <authorList>
            <person name="Klenk H.-P."/>
        </authorList>
    </citation>
    <scope>NUCLEOTIDE SEQUENCE [LARGE SCALE GENOMIC DNA]</scope>
    <source>
        <strain evidence="8 9">DSM 11053</strain>
    </source>
</reference>
<keyword evidence="3 6" id="KW-1133">Transmembrane helix</keyword>
<evidence type="ECO:0000256" key="6">
    <source>
        <dbReference type="SAM" id="Phobius"/>
    </source>
</evidence>
<evidence type="ECO:0000256" key="1">
    <source>
        <dbReference type="ARBA" id="ARBA00004141"/>
    </source>
</evidence>
<feature type="transmembrane region" description="Helical" evidence="6">
    <location>
        <begin position="42"/>
        <end position="64"/>
    </location>
</feature>
<accession>A0A7W5JZ80</accession>
<keyword evidence="9" id="KW-1185">Reference proteome</keyword>
<dbReference type="Proteomes" id="UP000565572">
    <property type="component" value="Unassembled WGS sequence"/>
</dbReference>
<proteinExistence type="predicted"/>
<feature type="transmembrane region" description="Helical" evidence="6">
    <location>
        <begin position="385"/>
        <end position="401"/>
    </location>
</feature>
<feature type="transmembrane region" description="Helical" evidence="6">
    <location>
        <begin position="363"/>
        <end position="379"/>
    </location>
</feature>
<comment type="subcellular location">
    <subcellularLocation>
        <location evidence="1">Membrane</location>
        <topology evidence="1">Multi-pass membrane protein</topology>
    </subcellularLocation>
</comment>
<feature type="compositionally biased region" description="Basic and acidic residues" evidence="5">
    <location>
        <begin position="550"/>
        <end position="562"/>
    </location>
</feature>
<evidence type="ECO:0000313" key="9">
    <source>
        <dbReference type="Proteomes" id="UP000565572"/>
    </source>
</evidence>
<feature type="domain" description="Integral membrane bound transporter" evidence="7">
    <location>
        <begin position="323"/>
        <end position="448"/>
    </location>
</feature>
<comment type="caution">
    <text evidence="8">The sequence shown here is derived from an EMBL/GenBank/DDBJ whole genome shotgun (WGS) entry which is preliminary data.</text>
</comment>